<dbReference type="GO" id="GO:0003735">
    <property type="term" value="F:structural constituent of ribosome"/>
    <property type="evidence" value="ECO:0007669"/>
    <property type="project" value="InterPro"/>
</dbReference>
<dbReference type="EMBL" id="MHKO01000030">
    <property type="protein sequence ID" value="OGY92051.1"/>
    <property type="molecule type" value="Genomic_DNA"/>
</dbReference>
<dbReference type="InterPro" id="IPR022803">
    <property type="entry name" value="Ribosomal_uL5_dom_sf"/>
</dbReference>
<keyword evidence="5" id="KW-0699">rRNA-binding</keyword>
<dbReference type="PANTHER" id="PTHR11994">
    <property type="entry name" value="60S RIBOSOMAL PROTEIN L11-RELATED"/>
    <property type="match status" value="1"/>
</dbReference>
<dbReference type="Pfam" id="PF00673">
    <property type="entry name" value="Ribosomal_L5_C"/>
    <property type="match status" value="1"/>
</dbReference>
<proteinExistence type="inferred from homology"/>
<dbReference type="SUPFAM" id="SSF55282">
    <property type="entry name" value="RL5-like"/>
    <property type="match status" value="1"/>
</dbReference>
<evidence type="ECO:0000256" key="2">
    <source>
        <dbReference type="ARBA" id="ARBA00022980"/>
    </source>
</evidence>
<evidence type="ECO:0000256" key="3">
    <source>
        <dbReference type="ARBA" id="ARBA00023274"/>
    </source>
</evidence>
<name>A0A1G2BSK9_9BACT</name>
<keyword evidence="3 5" id="KW-0687">Ribonucleoprotein</keyword>
<evidence type="ECO:0000256" key="5">
    <source>
        <dbReference type="HAMAP-Rule" id="MF_01333"/>
    </source>
</evidence>
<comment type="function">
    <text evidence="5">This is 1 of the proteins that bind and probably mediate the attachment of the 5S RNA into the large ribosomal subunit, where it forms part of the central protuberance. In the 70S ribosome it contacts protein S13 of the 30S subunit (bridge B1b), connecting the 2 subunits; this bridge is implicated in subunit movement. Contacts the P site tRNA; the 5S rRNA and some of its associated proteins might help stabilize positioning of ribosome-bound tRNAs.</text>
</comment>
<dbReference type="PIRSF" id="PIRSF002161">
    <property type="entry name" value="Ribosomal_L5"/>
    <property type="match status" value="1"/>
</dbReference>
<keyword evidence="5" id="KW-0694">RNA-binding</keyword>
<dbReference type="GO" id="GO:0005840">
    <property type="term" value="C:ribosome"/>
    <property type="evidence" value="ECO:0007669"/>
    <property type="project" value="UniProtKB-KW"/>
</dbReference>
<dbReference type="Proteomes" id="UP000178109">
    <property type="component" value="Unassembled WGS sequence"/>
</dbReference>
<evidence type="ECO:0000256" key="4">
    <source>
        <dbReference type="ARBA" id="ARBA00035245"/>
    </source>
</evidence>
<feature type="domain" description="Large ribosomal subunit protein uL5 N-terminal" evidence="7">
    <location>
        <begin position="25"/>
        <end position="79"/>
    </location>
</feature>
<dbReference type="AlphaFoldDB" id="A0A1G2BSK9"/>
<dbReference type="NCBIfam" id="NF000585">
    <property type="entry name" value="PRK00010.1"/>
    <property type="match status" value="1"/>
</dbReference>
<dbReference type="InterPro" id="IPR002132">
    <property type="entry name" value="Ribosomal_uL5"/>
</dbReference>
<accession>A0A1G2BSK9</accession>
<dbReference type="GO" id="GO:1990904">
    <property type="term" value="C:ribonucleoprotein complex"/>
    <property type="evidence" value="ECO:0007669"/>
    <property type="project" value="UniProtKB-KW"/>
</dbReference>
<dbReference type="InterPro" id="IPR020929">
    <property type="entry name" value="Ribosomal_uL5_CS"/>
</dbReference>
<dbReference type="Gene3D" id="3.30.1440.10">
    <property type="match status" value="1"/>
</dbReference>
<organism evidence="9 10">
    <name type="scientific">Candidatus Komeilibacteria bacterium RIFCSPLOWO2_02_FULL_48_11</name>
    <dbReference type="NCBI Taxonomy" id="1798553"/>
    <lineage>
        <taxon>Bacteria</taxon>
        <taxon>Candidatus Komeiliibacteriota</taxon>
    </lineage>
</organism>
<evidence type="ECO:0000256" key="1">
    <source>
        <dbReference type="ARBA" id="ARBA00008553"/>
    </source>
</evidence>
<evidence type="ECO:0000259" key="8">
    <source>
        <dbReference type="Pfam" id="PF00673"/>
    </source>
</evidence>
<dbReference type="InterPro" id="IPR031310">
    <property type="entry name" value="Ribosomal_uL5_N"/>
</dbReference>
<dbReference type="InterPro" id="IPR020930">
    <property type="entry name" value="Ribosomal_uL5_bac-type"/>
</dbReference>
<protein>
    <recommendedName>
        <fullName evidence="4 5">Large ribosomal subunit protein uL5</fullName>
    </recommendedName>
</protein>
<dbReference type="HAMAP" id="MF_01333_B">
    <property type="entry name" value="Ribosomal_uL5_B"/>
    <property type="match status" value="1"/>
</dbReference>
<dbReference type="FunFam" id="3.30.1440.10:FF:000001">
    <property type="entry name" value="50S ribosomal protein L5"/>
    <property type="match status" value="1"/>
</dbReference>
<gene>
    <name evidence="5" type="primary">rplE</name>
    <name evidence="9" type="ORF">A3H70_04365</name>
</gene>
<dbReference type="GO" id="GO:0006412">
    <property type="term" value="P:translation"/>
    <property type="evidence" value="ECO:0007669"/>
    <property type="project" value="UniProtKB-UniRule"/>
</dbReference>
<dbReference type="InterPro" id="IPR031309">
    <property type="entry name" value="Ribosomal_uL5_C"/>
</dbReference>
<comment type="subunit">
    <text evidence="5">Part of the 50S ribosomal subunit; part of the 5S rRNA/L5/L18/L25 subcomplex. Contacts the 5S rRNA and the P site tRNA. Forms a bridge to the 30S subunit in the 70S ribosome.</text>
</comment>
<evidence type="ECO:0000313" key="10">
    <source>
        <dbReference type="Proteomes" id="UP000178109"/>
    </source>
</evidence>
<feature type="domain" description="Large ribosomal subunit protein uL5 C-terminal" evidence="8">
    <location>
        <begin position="84"/>
        <end position="176"/>
    </location>
</feature>
<comment type="similarity">
    <text evidence="1 5 6">Belongs to the universal ribosomal protein uL5 family.</text>
</comment>
<dbReference type="GO" id="GO:0000049">
    <property type="term" value="F:tRNA binding"/>
    <property type="evidence" value="ECO:0007669"/>
    <property type="project" value="UniProtKB-UniRule"/>
</dbReference>
<comment type="caution">
    <text evidence="9">The sequence shown here is derived from an EMBL/GenBank/DDBJ whole genome shotgun (WGS) entry which is preliminary data.</text>
</comment>
<keyword evidence="2 5" id="KW-0689">Ribosomal protein</keyword>
<evidence type="ECO:0000259" key="7">
    <source>
        <dbReference type="Pfam" id="PF00281"/>
    </source>
</evidence>
<dbReference type="GO" id="GO:0019843">
    <property type="term" value="F:rRNA binding"/>
    <property type="evidence" value="ECO:0007669"/>
    <property type="project" value="UniProtKB-UniRule"/>
</dbReference>
<keyword evidence="5" id="KW-0820">tRNA-binding</keyword>
<evidence type="ECO:0000256" key="6">
    <source>
        <dbReference type="RuleBase" id="RU003930"/>
    </source>
</evidence>
<evidence type="ECO:0000313" key="9">
    <source>
        <dbReference type="EMBL" id="OGY92051.1"/>
    </source>
</evidence>
<dbReference type="Pfam" id="PF00281">
    <property type="entry name" value="Ribosomal_L5"/>
    <property type="match status" value="1"/>
</dbReference>
<dbReference type="STRING" id="1798553.A3H70_04365"/>
<dbReference type="PROSITE" id="PS00358">
    <property type="entry name" value="RIBOSOMAL_L5"/>
    <property type="match status" value="1"/>
</dbReference>
<reference evidence="9 10" key="1">
    <citation type="journal article" date="2016" name="Nat. Commun.">
        <title>Thousands of microbial genomes shed light on interconnected biogeochemical processes in an aquifer system.</title>
        <authorList>
            <person name="Anantharaman K."/>
            <person name="Brown C.T."/>
            <person name="Hug L.A."/>
            <person name="Sharon I."/>
            <person name="Castelle C.J."/>
            <person name="Probst A.J."/>
            <person name="Thomas B.C."/>
            <person name="Singh A."/>
            <person name="Wilkins M.J."/>
            <person name="Karaoz U."/>
            <person name="Brodie E.L."/>
            <person name="Williams K.H."/>
            <person name="Hubbard S.S."/>
            <person name="Banfield J.F."/>
        </authorList>
    </citation>
    <scope>NUCLEOTIDE SEQUENCE [LARGE SCALE GENOMIC DNA]</scope>
</reference>
<sequence>MWQSIQDKYKKNILPRREELFGVKNIMAAPRIDKVVLNARVKRGGTVNEEVVAKTLERLSGQKAVLTKARQSISNFKIREGLVVGAKVTLRGARALDFLDRLINIVLPRVRDFNGLSPLGFDGHGNYTVGLREHVVFPEAASDDMSQVHGLEITVATTAKNNEKALVLLKELGFPFKAKAEKKEKKHKKRERKEKE</sequence>